<evidence type="ECO:0000313" key="7">
    <source>
        <dbReference type="Proteomes" id="UP000190831"/>
    </source>
</evidence>
<dbReference type="Gene3D" id="1.20.1270.220">
    <property type="match status" value="1"/>
</dbReference>
<dbReference type="PROSITE" id="PS51525">
    <property type="entry name" value="NET"/>
    <property type="match status" value="1"/>
</dbReference>
<dbReference type="InterPro" id="IPR001487">
    <property type="entry name" value="Bromodomain"/>
</dbReference>
<evidence type="ECO:0000313" key="6">
    <source>
        <dbReference type="EMBL" id="SCW01825.1"/>
    </source>
</evidence>
<accession>A0A1G4MDH4</accession>
<gene>
    <name evidence="6" type="ORF">LAFE_0E08086G</name>
</gene>
<dbReference type="Gene3D" id="1.20.920.10">
    <property type="entry name" value="Bromodomain-like"/>
    <property type="match status" value="2"/>
</dbReference>
<keyword evidence="7" id="KW-1185">Reference proteome</keyword>
<dbReference type="InterPro" id="IPR038336">
    <property type="entry name" value="NET_sf"/>
</dbReference>
<feature type="compositionally biased region" description="Basic and acidic residues" evidence="3">
    <location>
        <begin position="235"/>
        <end position="257"/>
    </location>
</feature>
<feature type="compositionally biased region" description="Low complexity" evidence="3">
    <location>
        <begin position="630"/>
        <end position="641"/>
    </location>
</feature>
<feature type="region of interest" description="Disordered" evidence="3">
    <location>
        <begin position="443"/>
        <end position="493"/>
    </location>
</feature>
<dbReference type="InterPro" id="IPR018359">
    <property type="entry name" value="Bromodomain_CS"/>
</dbReference>
<feature type="region of interest" description="Disordered" evidence="3">
    <location>
        <begin position="580"/>
        <end position="609"/>
    </location>
</feature>
<dbReference type="Proteomes" id="UP000190831">
    <property type="component" value="Chromosome E"/>
</dbReference>
<feature type="compositionally biased region" description="Low complexity" evidence="3">
    <location>
        <begin position="9"/>
        <end position="30"/>
    </location>
</feature>
<dbReference type="PROSITE" id="PS00633">
    <property type="entry name" value="BROMODOMAIN_1"/>
    <property type="match status" value="1"/>
</dbReference>
<dbReference type="OMA" id="KMNIPHY"/>
<dbReference type="SUPFAM" id="SSF47370">
    <property type="entry name" value="Bromodomain"/>
    <property type="match status" value="2"/>
</dbReference>
<proteinExistence type="predicted"/>
<dbReference type="GO" id="GO:0006355">
    <property type="term" value="P:regulation of DNA-templated transcription"/>
    <property type="evidence" value="ECO:0007669"/>
    <property type="project" value="TreeGrafter"/>
</dbReference>
<sequence length="661" mass="72411">MTEPHAQDAADAAPDVAAAKAAAAAPAAAPVAPPTAPPSESGAEQPETLAAEAPSPAANGASGGAPAADPAPPTDPPMGSLPADVTPAPAPPRKPDMHNLPANPLPKHQAKHALTAVKAVKRLKDARPFLQPVDPVALNIPLYFNYIKRPMDLSTIERKLNANAYETPEQVTDDFRLMVRNCAQFNGAQSVIAQMGRNIEASFEKHMLSMPARDAPPQPRAKRRRSELDTPVVIRRAETHNGRPKREIHPPRSKDIYPYESAKPRSKKYQNELKFCQQVVKELMSKKLSSFNYPFLEPVDPVALNCPTYFDYVKQPMDLGTVNRKLNNWEYENADEVERDIRLVFQNCYAFNPDGTIVNMMGHRLEDVFNARWVDRPVTPDEDSDDDERADSDYSSDDAPADEDVDESLITNPAIQYLEQQLERMKVELQQLKKQELERIRKERRLARGGKRRRAGKKRARTGAGSAGTGGSGGAGSGSTGSGGSGAGKKRKNKLKTVVTYDMKKVISERINDLPQSKLEKAVDIIRKSMPDIGKDDEVELDIDMLDNMTILTLYNTFFREYATANGNGASIDEELARGNSLSPGSASMGSSRKLNRRRSKALSEEEQNKQIEKIKNKLAILDGASPASSSALNGLSLGGEDSSDDDDDDDDDMSSESEEE</sequence>
<organism evidence="6 7">
    <name type="scientific">Lachancea fermentati</name>
    <name type="common">Zygosaccharomyces fermentati</name>
    <dbReference type="NCBI Taxonomy" id="4955"/>
    <lineage>
        <taxon>Eukaryota</taxon>
        <taxon>Fungi</taxon>
        <taxon>Dikarya</taxon>
        <taxon>Ascomycota</taxon>
        <taxon>Saccharomycotina</taxon>
        <taxon>Saccharomycetes</taxon>
        <taxon>Saccharomycetales</taxon>
        <taxon>Saccharomycetaceae</taxon>
        <taxon>Lachancea</taxon>
    </lineage>
</organism>
<feature type="domain" description="Bromo" evidence="4">
    <location>
        <begin position="287"/>
        <end position="359"/>
    </location>
</feature>
<dbReference type="PANTHER" id="PTHR22880:SF225">
    <property type="entry name" value="BROMODOMAIN-CONTAINING PROTEIN BET-1-RELATED"/>
    <property type="match status" value="1"/>
</dbReference>
<feature type="compositionally biased region" description="Acidic residues" evidence="3">
    <location>
        <begin position="642"/>
        <end position="661"/>
    </location>
</feature>
<evidence type="ECO:0000256" key="1">
    <source>
        <dbReference type="ARBA" id="ARBA00023117"/>
    </source>
</evidence>
<keyword evidence="1 2" id="KW-0103">Bromodomain</keyword>
<feature type="domain" description="Bromo" evidence="4">
    <location>
        <begin position="121"/>
        <end position="193"/>
    </location>
</feature>
<evidence type="ECO:0000256" key="3">
    <source>
        <dbReference type="SAM" id="MobiDB-lite"/>
    </source>
</evidence>
<feature type="region of interest" description="Disordered" evidence="3">
    <location>
        <begin position="210"/>
        <end position="259"/>
    </location>
</feature>
<feature type="region of interest" description="Disordered" evidence="3">
    <location>
        <begin position="376"/>
        <end position="409"/>
    </location>
</feature>
<dbReference type="InterPro" id="IPR036427">
    <property type="entry name" value="Bromodomain-like_sf"/>
</dbReference>
<feature type="compositionally biased region" description="Acidic residues" evidence="3">
    <location>
        <begin position="380"/>
        <end position="407"/>
    </location>
</feature>
<dbReference type="PANTHER" id="PTHR22880">
    <property type="entry name" value="FALZ-RELATED BROMODOMAIN-CONTAINING PROTEINS"/>
    <property type="match status" value="1"/>
</dbReference>
<dbReference type="SMART" id="SM00297">
    <property type="entry name" value="BROMO"/>
    <property type="match status" value="2"/>
</dbReference>
<feature type="compositionally biased region" description="Gly residues" evidence="3">
    <location>
        <begin position="465"/>
        <end position="487"/>
    </location>
</feature>
<dbReference type="STRING" id="4955.A0A1G4MDH4"/>
<dbReference type="Pfam" id="PF17035">
    <property type="entry name" value="BET"/>
    <property type="match status" value="1"/>
</dbReference>
<feature type="compositionally biased region" description="Low complexity" evidence="3">
    <location>
        <begin position="46"/>
        <end position="68"/>
    </location>
</feature>
<protein>
    <submittedName>
        <fullName evidence="6">LAFE_0E08086g1_1</fullName>
    </submittedName>
</protein>
<name>A0A1G4MDH4_LACFM</name>
<evidence type="ECO:0000259" key="4">
    <source>
        <dbReference type="PROSITE" id="PS50014"/>
    </source>
</evidence>
<dbReference type="GO" id="GO:0000785">
    <property type="term" value="C:chromatin"/>
    <property type="evidence" value="ECO:0007669"/>
    <property type="project" value="TreeGrafter"/>
</dbReference>
<feature type="compositionally biased region" description="Basic residues" evidence="3">
    <location>
        <begin position="443"/>
        <end position="461"/>
    </location>
</feature>
<dbReference type="CDD" id="cd05500">
    <property type="entry name" value="Bromo_BDF1_2_I"/>
    <property type="match status" value="1"/>
</dbReference>
<feature type="region of interest" description="Disordered" evidence="3">
    <location>
        <begin position="630"/>
        <end position="661"/>
    </location>
</feature>
<dbReference type="OrthoDB" id="784962at2759"/>
<dbReference type="GO" id="GO:0006338">
    <property type="term" value="P:chromatin remodeling"/>
    <property type="evidence" value="ECO:0007669"/>
    <property type="project" value="TreeGrafter"/>
</dbReference>
<feature type="compositionally biased region" description="Low complexity" evidence="3">
    <location>
        <begin position="581"/>
        <end position="592"/>
    </location>
</feature>
<dbReference type="CDD" id="cd05499">
    <property type="entry name" value="Bromo_BDF1_2_II"/>
    <property type="match status" value="1"/>
</dbReference>
<evidence type="ECO:0000256" key="2">
    <source>
        <dbReference type="PROSITE-ProRule" id="PRU00035"/>
    </source>
</evidence>
<evidence type="ECO:0000259" key="5">
    <source>
        <dbReference type="PROSITE" id="PS51525"/>
    </source>
</evidence>
<feature type="domain" description="NET" evidence="5">
    <location>
        <begin position="489"/>
        <end position="569"/>
    </location>
</feature>
<feature type="region of interest" description="Disordered" evidence="3">
    <location>
        <begin position="1"/>
        <end position="106"/>
    </location>
</feature>
<dbReference type="PRINTS" id="PR00503">
    <property type="entry name" value="BROMODOMAIN"/>
</dbReference>
<dbReference type="EMBL" id="LT598488">
    <property type="protein sequence ID" value="SCW01825.1"/>
    <property type="molecule type" value="Genomic_DNA"/>
</dbReference>
<dbReference type="Pfam" id="PF00439">
    <property type="entry name" value="Bromodomain"/>
    <property type="match status" value="2"/>
</dbReference>
<dbReference type="InterPro" id="IPR027353">
    <property type="entry name" value="NET_dom"/>
</dbReference>
<dbReference type="GO" id="GO:0005634">
    <property type="term" value="C:nucleus"/>
    <property type="evidence" value="ECO:0007669"/>
    <property type="project" value="TreeGrafter"/>
</dbReference>
<reference evidence="7" key="1">
    <citation type="submission" date="2016-03" db="EMBL/GenBank/DDBJ databases">
        <authorList>
            <person name="Devillers H."/>
        </authorList>
    </citation>
    <scope>NUCLEOTIDE SEQUENCE [LARGE SCALE GENOMIC DNA]</scope>
</reference>
<dbReference type="InterPro" id="IPR050935">
    <property type="entry name" value="Bromo_chromatin_reader"/>
</dbReference>
<dbReference type="AlphaFoldDB" id="A0A1G4MDH4"/>
<dbReference type="PROSITE" id="PS50014">
    <property type="entry name" value="BROMODOMAIN_2"/>
    <property type="match status" value="2"/>
</dbReference>